<comment type="caution">
    <text evidence="1">The sequence shown here is derived from an EMBL/GenBank/DDBJ whole genome shotgun (WGS) entry which is preliminary data.</text>
</comment>
<sequence length="531" mass="60358">MGVRDRFRLAVPVSTMAPESQHGGFEYDLKSCTLPEGAQFIARSGGAYFFSSDKCQHAYNEQLKCVRKFDFQYRCRMASTYDKALALAARNRLYTVDKAGAVKELKMSKRLLHVHMMGEDELLHVLICRTRKMLQLQIGERTLSLEAYTGKCDCEVIFADFVDTGVFCLAYVNEGTDVKIALVAVRNGRLTLLRNDLFRQAKSAKMTRAIGSNKLFLIGCDGKWSVLTYDRLYCAMVLVRHLNIAPGSTTTLRLLGQERVMEFEAADHSMRIVYHGITDSSRVEKKIPLEAECKEILTVNEVGKRVAVLLRAGESGLMLIHFKPPISTRVSILFDNKLMVQKPEEELSELIRTGKVTINTQLVDHIMRNKLESCAIECLKSIYIPEKEAVRIIVEDTELLKVLIQHTKGDQNEMIAAIRKQVSEEKCAEIVEKLFYMLDNIDMFGDQQIHCYKRIIAFMNILLDAKLFQMQEAQKLNPEWIDKLQQLVQHCTTENHNLLSLLSFTASLLKSRGKKQKTDKSSLIVSLPISV</sequence>
<dbReference type="EMBL" id="BDSA01000001">
    <property type="protein sequence ID" value="GBE59220.1"/>
    <property type="molecule type" value="Genomic_DNA"/>
</dbReference>
<evidence type="ECO:0000313" key="2">
    <source>
        <dbReference type="Proteomes" id="UP000236319"/>
    </source>
</evidence>
<reference evidence="1 2" key="1">
    <citation type="journal article" date="2017" name="BMC Genomics">
        <title>Whole-genome assembly of Babesia ovata and comparative genomics between closely related pathogens.</title>
        <authorList>
            <person name="Yamagishi J."/>
            <person name="Asada M."/>
            <person name="Hakimi H."/>
            <person name="Tanaka T.Q."/>
            <person name="Sugimoto C."/>
            <person name="Kawazu S."/>
        </authorList>
    </citation>
    <scope>NUCLEOTIDE SEQUENCE [LARGE SCALE GENOMIC DNA]</scope>
    <source>
        <strain evidence="1 2">Miyake</strain>
    </source>
</reference>
<dbReference type="AlphaFoldDB" id="A0A2H6K8A9"/>
<keyword evidence="2" id="KW-1185">Reference proteome</keyword>
<dbReference type="Proteomes" id="UP000236319">
    <property type="component" value="Unassembled WGS sequence"/>
</dbReference>
<evidence type="ECO:0000313" key="1">
    <source>
        <dbReference type="EMBL" id="GBE59220.1"/>
    </source>
</evidence>
<accession>A0A2H6K8A9</accession>
<dbReference type="VEuPathDB" id="PiroplasmaDB:BOVATA_007130"/>
<dbReference type="RefSeq" id="XP_028865463.1">
    <property type="nucleotide sequence ID" value="XM_029009630.1"/>
</dbReference>
<proteinExistence type="predicted"/>
<organism evidence="1 2">
    <name type="scientific">Babesia ovata</name>
    <dbReference type="NCBI Taxonomy" id="189622"/>
    <lineage>
        <taxon>Eukaryota</taxon>
        <taxon>Sar</taxon>
        <taxon>Alveolata</taxon>
        <taxon>Apicomplexa</taxon>
        <taxon>Aconoidasida</taxon>
        <taxon>Piroplasmida</taxon>
        <taxon>Babesiidae</taxon>
        <taxon>Babesia</taxon>
    </lineage>
</organism>
<protein>
    <submittedName>
        <fullName evidence="1">GTP binding protein, putative</fullName>
    </submittedName>
</protein>
<name>A0A2H6K8A9_9APIC</name>
<dbReference type="OrthoDB" id="361198at2759"/>
<dbReference type="GeneID" id="39872990"/>
<gene>
    <name evidence="1" type="ORF">BOVATA_007130</name>
</gene>